<feature type="domain" description="Pirin N-terminal" evidence="3">
    <location>
        <begin position="33"/>
        <end position="133"/>
    </location>
</feature>
<evidence type="ECO:0000256" key="1">
    <source>
        <dbReference type="ARBA" id="ARBA00008416"/>
    </source>
</evidence>
<dbReference type="PANTHER" id="PTHR13903:SF8">
    <property type="entry name" value="PIRIN"/>
    <property type="match status" value="1"/>
</dbReference>
<dbReference type="PIRSF" id="PIRSF006232">
    <property type="entry name" value="Pirin"/>
    <property type="match status" value="1"/>
</dbReference>
<dbReference type="AlphaFoldDB" id="A7I5G2"/>
<dbReference type="InterPro" id="IPR014710">
    <property type="entry name" value="RmlC-like_jellyroll"/>
</dbReference>
<dbReference type="PANTHER" id="PTHR13903">
    <property type="entry name" value="PIRIN-RELATED"/>
    <property type="match status" value="1"/>
</dbReference>
<dbReference type="STRING" id="456442.Mboo_0455"/>
<comment type="similarity">
    <text evidence="1 2">Belongs to the pirin family.</text>
</comment>
<feature type="domain" description="Pirin C-terminal" evidence="4">
    <location>
        <begin position="188"/>
        <end position="292"/>
    </location>
</feature>
<dbReference type="HOGENOM" id="CLU_045717_5_0_2"/>
<dbReference type="InterPro" id="IPR011051">
    <property type="entry name" value="RmlC_Cupin_sf"/>
</dbReference>
<organism evidence="5 6">
    <name type="scientific">Methanoregula boonei (strain DSM 21154 / JCM 14090 / 6A8)</name>
    <dbReference type="NCBI Taxonomy" id="456442"/>
    <lineage>
        <taxon>Archaea</taxon>
        <taxon>Methanobacteriati</taxon>
        <taxon>Methanobacteriota</taxon>
        <taxon>Stenosarchaea group</taxon>
        <taxon>Methanomicrobia</taxon>
        <taxon>Methanomicrobiales</taxon>
        <taxon>Methanoregulaceae</taxon>
        <taxon>Methanoregula</taxon>
    </lineage>
</organism>
<reference evidence="6" key="1">
    <citation type="journal article" date="2015" name="Microbiology">
        <title>Genome of Methanoregula boonei 6A8 reveals adaptations to oligotrophic peatland environments.</title>
        <authorList>
            <person name="Braeuer S."/>
            <person name="Cadillo-Quiroz H."/>
            <person name="Kyrpides N."/>
            <person name="Woyke T."/>
            <person name="Goodwin L."/>
            <person name="Detter C."/>
            <person name="Podell S."/>
            <person name="Yavitt J.B."/>
            <person name="Zinder S.H."/>
        </authorList>
    </citation>
    <scope>NUCLEOTIDE SEQUENCE [LARGE SCALE GENOMIC DNA]</scope>
    <source>
        <strain evidence="6">DSM 21154 / JCM 14090 / 6A8</strain>
    </source>
</reference>
<sequence length="296" mass="32763">MFILTVCKGWIMPQVRKISRVFVSRETFEGAGVRLHRAFGYSQIPLFDPFLMLDDFRADRPEDYLAGFPWHPHRGIETVTYMLEGKVEHGDSMGHAGSVEAGGVQWMTAGSGIVHQEMPKPVHGRMGGFQLWVNLPRSHKMTDPRYQEIGPIDIPRATLDNGAEFRVICGTIGGVTGPVRDIIAEPEYLDITLPPGVLFSHAVNPGFAAAAYITGGSGKFDPQQNKAMGNRAMVLYDDIGTSVEVRAGKEGVRFLFVSGKPLREPIAWGGPIVMNTEEELQRAFAEYQNGTFIKKR</sequence>
<dbReference type="CDD" id="cd02247">
    <property type="entry name" value="cupin_pirin_C"/>
    <property type="match status" value="1"/>
</dbReference>
<dbReference type="Pfam" id="PF05726">
    <property type="entry name" value="Pirin_C"/>
    <property type="match status" value="1"/>
</dbReference>
<dbReference type="Pfam" id="PF02678">
    <property type="entry name" value="Pirin"/>
    <property type="match status" value="1"/>
</dbReference>
<evidence type="ECO:0000313" key="5">
    <source>
        <dbReference type="EMBL" id="ABS54973.1"/>
    </source>
</evidence>
<name>A7I5G2_METB6</name>
<evidence type="ECO:0000313" key="6">
    <source>
        <dbReference type="Proteomes" id="UP000002408"/>
    </source>
</evidence>
<proteinExistence type="inferred from homology"/>
<dbReference type="EMBL" id="CP000780">
    <property type="protein sequence ID" value="ABS54973.1"/>
    <property type="molecule type" value="Genomic_DNA"/>
</dbReference>
<dbReference type="InterPro" id="IPR008778">
    <property type="entry name" value="Pirin_C_dom"/>
</dbReference>
<gene>
    <name evidence="5" type="ordered locus">Mboo_0455</name>
</gene>
<dbReference type="InterPro" id="IPR003829">
    <property type="entry name" value="Pirin_N_dom"/>
</dbReference>
<dbReference type="InterPro" id="IPR012093">
    <property type="entry name" value="Pirin"/>
</dbReference>
<evidence type="ECO:0000259" key="4">
    <source>
        <dbReference type="Pfam" id="PF05726"/>
    </source>
</evidence>
<evidence type="ECO:0000259" key="3">
    <source>
        <dbReference type="Pfam" id="PF02678"/>
    </source>
</evidence>
<dbReference type="CDD" id="cd02909">
    <property type="entry name" value="cupin_pirin_N"/>
    <property type="match status" value="1"/>
</dbReference>
<dbReference type="KEGG" id="mbn:Mboo_0455"/>
<dbReference type="Gene3D" id="2.60.120.10">
    <property type="entry name" value="Jelly Rolls"/>
    <property type="match status" value="2"/>
</dbReference>
<dbReference type="Proteomes" id="UP000002408">
    <property type="component" value="Chromosome"/>
</dbReference>
<keyword evidence="6" id="KW-1185">Reference proteome</keyword>
<protein>
    <submittedName>
        <fullName evidence="5">Pirin domain protein</fullName>
    </submittedName>
</protein>
<accession>A7I5G2</accession>
<dbReference type="SUPFAM" id="SSF51182">
    <property type="entry name" value="RmlC-like cupins"/>
    <property type="match status" value="1"/>
</dbReference>
<evidence type="ECO:0000256" key="2">
    <source>
        <dbReference type="RuleBase" id="RU003457"/>
    </source>
</evidence>
<dbReference type="eggNOG" id="arCOG02935">
    <property type="taxonomic scope" value="Archaea"/>
</dbReference>